<dbReference type="Pfam" id="PF13177">
    <property type="entry name" value="DNA_pol3_delta2"/>
    <property type="match status" value="1"/>
</dbReference>
<accession>A0A381X581</accession>
<dbReference type="PANTHER" id="PTHR11669:SF8">
    <property type="entry name" value="DNA POLYMERASE III SUBUNIT DELTA"/>
    <property type="match status" value="1"/>
</dbReference>
<dbReference type="InterPro" id="IPR050238">
    <property type="entry name" value="DNA_Rep/Repair_Clamp_Loader"/>
</dbReference>
<protein>
    <recommendedName>
        <fullName evidence="2">DNA-directed DNA polymerase</fullName>
    </recommendedName>
</protein>
<dbReference type="InterPro" id="IPR027417">
    <property type="entry name" value="P-loop_NTPase"/>
</dbReference>
<dbReference type="PANTHER" id="PTHR11669">
    <property type="entry name" value="REPLICATION FACTOR C / DNA POLYMERASE III GAMMA-TAU SUBUNIT"/>
    <property type="match status" value="1"/>
</dbReference>
<dbReference type="SUPFAM" id="SSF52540">
    <property type="entry name" value="P-loop containing nucleoside triphosphate hydrolases"/>
    <property type="match status" value="1"/>
</dbReference>
<proteinExistence type="predicted"/>
<organism evidence="1">
    <name type="scientific">marine metagenome</name>
    <dbReference type="NCBI Taxonomy" id="408172"/>
    <lineage>
        <taxon>unclassified sequences</taxon>
        <taxon>metagenomes</taxon>
        <taxon>ecological metagenomes</taxon>
    </lineage>
</organism>
<gene>
    <name evidence="1" type="ORF">METZ01_LOCUS112769</name>
</gene>
<name>A0A381X581_9ZZZZ</name>
<reference evidence="1" key="1">
    <citation type="submission" date="2018-05" db="EMBL/GenBank/DDBJ databases">
        <authorList>
            <person name="Lanie J.A."/>
            <person name="Ng W.-L."/>
            <person name="Kazmierczak K.M."/>
            <person name="Andrzejewski T.M."/>
            <person name="Davidsen T.M."/>
            <person name="Wayne K.J."/>
            <person name="Tettelin H."/>
            <person name="Glass J.I."/>
            <person name="Rusch D."/>
            <person name="Podicherti R."/>
            <person name="Tsui H.-C.T."/>
            <person name="Winkler M.E."/>
        </authorList>
    </citation>
    <scope>NUCLEOTIDE SEQUENCE</scope>
</reference>
<dbReference type="AlphaFoldDB" id="A0A381X581"/>
<dbReference type="GO" id="GO:0006261">
    <property type="term" value="P:DNA-templated DNA replication"/>
    <property type="evidence" value="ECO:0007669"/>
    <property type="project" value="TreeGrafter"/>
</dbReference>
<evidence type="ECO:0000313" key="1">
    <source>
        <dbReference type="EMBL" id="SVA59915.1"/>
    </source>
</evidence>
<sequence length="335" mass="38076">MLNCEGKIDGICNNCSSCKKFRVLQHPNLKIIVPLPVNPKANKDSDPLDSLTKENYEYLTESLDRKSNDPFYKISVPKARRITINSIRDLRRSIHLKTNSLGQKIILIFDAHLLSEGIGESANALLKILEEPPENTTLILVTDNKNALLPTVISRCQNIHFPNLSPHNVKSILIEKGINNQRAMEMAMIANCDVHLAIDLGENNDQNLLEDLEQISKQLITVNVTGWREFINSLSMLAFRNPSQYKFKIYLLQLWFHHAYRIRMGGSSINGVESIEQSLCKFNEKYPNANLIEINKLLEDSIESLSRNFYTPLTLTNLLISIQTLLKGKQLEPVL</sequence>
<evidence type="ECO:0008006" key="2">
    <source>
        <dbReference type="Google" id="ProtNLM"/>
    </source>
</evidence>
<dbReference type="EMBL" id="UINC01013967">
    <property type="protein sequence ID" value="SVA59915.1"/>
    <property type="molecule type" value="Genomic_DNA"/>
</dbReference>
<dbReference type="Gene3D" id="3.40.50.300">
    <property type="entry name" value="P-loop containing nucleotide triphosphate hydrolases"/>
    <property type="match status" value="1"/>
</dbReference>